<organism evidence="6 7">
    <name type="scientific">Tetrabaena socialis</name>
    <dbReference type="NCBI Taxonomy" id="47790"/>
    <lineage>
        <taxon>Eukaryota</taxon>
        <taxon>Viridiplantae</taxon>
        <taxon>Chlorophyta</taxon>
        <taxon>core chlorophytes</taxon>
        <taxon>Chlorophyceae</taxon>
        <taxon>CS clade</taxon>
        <taxon>Chlamydomonadales</taxon>
        <taxon>Tetrabaenaceae</taxon>
        <taxon>Tetrabaena</taxon>
    </lineage>
</organism>
<sequence>MSRLQTSPIQTIQSRLIDVGSAVATPLPSSSEAKLQRTHFAGAQHTQQLEEWIDAMDTRLTPLRNFILPAGGCTAAALHHARSVRKGDGGKGV</sequence>
<name>A0A2J8A7U4_9CHLO</name>
<keyword evidence="1 4" id="KW-0808">Transferase</keyword>
<dbReference type="InterPro" id="IPR029499">
    <property type="entry name" value="PduO-typ"/>
</dbReference>
<reference evidence="6 7" key="1">
    <citation type="journal article" date="2017" name="Mol. Biol. Evol.">
        <title>The 4-celled Tetrabaena socialis nuclear genome reveals the essential components for genetic control of cell number at the origin of multicellularity in the volvocine lineage.</title>
        <authorList>
            <person name="Featherston J."/>
            <person name="Arakaki Y."/>
            <person name="Hanschen E.R."/>
            <person name="Ferris P.J."/>
            <person name="Michod R.E."/>
            <person name="Olson B.J.S.C."/>
            <person name="Nozaki H."/>
            <person name="Durand P.M."/>
        </authorList>
    </citation>
    <scope>NUCLEOTIDE SEQUENCE [LARGE SCALE GENOMIC DNA]</scope>
    <source>
        <strain evidence="6 7">NIES-571</strain>
    </source>
</reference>
<evidence type="ECO:0000256" key="2">
    <source>
        <dbReference type="ARBA" id="ARBA00022741"/>
    </source>
</evidence>
<evidence type="ECO:0000256" key="3">
    <source>
        <dbReference type="ARBA" id="ARBA00022840"/>
    </source>
</evidence>
<dbReference type="OrthoDB" id="549173at2759"/>
<comment type="caution">
    <text evidence="6">The sequence shown here is derived from an EMBL/GenBank/DDBJ whole genome shotgun (WGS) entry which is preliminary data.</text>
</comment>
<keyword evidence="7" id="KW-1185">Reference proteome</keyword>
<dbReference type="PANTHER" id="PTHR12213">
    <property type="entry name" value="CORRINOID ADENOSYLTRANSFERASE"/>
    <property type="match status" value="1"/>
</dbReference>
<dbReference type="Proteomes" id="UP000236333">
    <property type="component" value="Unassembled WGS sequence"/>
</dbReference>
<keyword evidence="2 4" id="KW-0547">Nucleotide-binding</keyword>
<dbReference type="GO" id="GO:0008817">
    <property type="term" value="F:corrinoid adenosyltransferase activity"/>
    <property type="evidence" value="ECO:0007669"/>
    <property type="project" value="TreeGrafter"/>
</dbReference>
<dbReference type="GO" id="GO:0005524">
    <property type="term" value="F:ATP binding"/>
    <property type="evidence" value="ECO:0007669"/>
    <property type="project" value="UniProtKB-UniRule"/>
</dbReference>
<dbReference type="AlphaFoldDB" id="A0A2J8A7U4"/>
<evidence type="ECO:0000256" key="4">
    <source>
        <dbReference type="RuleBase" id="RU366026"/>
    </source>
</evidence>
<evidence type="ECO:0000313" key="7">
    <source>
        <dbReference type="Proteomes" id="UP000236333"/>
    </source>
</evidence>
<feature type="domain" description="Cobalamin adenosyltransferase-like" evidence="5">
    <location>
        <begin position="8"/>
        <end position="84"/>
    </location>
</feature>
<dbReference type="SUPFAM" id="SSF89028">
    <property type="entry name" value="Cobalamin adenosyltransferase-like"/>
    <property type="match status" value="1"/>
</dbReference>
<dbReference type="Pfam" id="PF01923">
    <property type="entry name" value="Cob_adeno_trans"/>
    <property type="match status" value="1"/>
</dbReference>
<dbReference type="Gene3D" id="1.20.1200.10">
    <property type="entry name" value="Cobalamin adenosyltransferase-like"/>
    <property type="match status" value="1"/>
</dbReference>
<keyword evidence="3 4" id="KW-0067">ATP-binding</keyword>
<gene>
    <name evidence="6" type="ORF">TSOC_004818</name>
</gene>
<evidence type="ECO:0000256" key="1">
    <source>
        <dbReference type="ARBA" id="ARBA00022679"/>
    </source>
</evidence>
<dbReference type="EMBL" id="PGGS01000122">
    <property type="protein sequence ID" value="PNH08606.1"/>
    <property type="molecule type" value="Genomic_DNA"/>
</dbReference>
<dbReference type="PANTHER" id="PTHR12213:SF0">
    <property type="entry name" value="CORRINOID ADENOSYLTRANSFERASE MMAB"/>
    <property type="match status" value="1"/>
</dbReference>
<comment type="similarity">
    <text evidence="4">Belongs to the Cob(I)alamin adenosyltransferase family.</text>
</comment>
<evidence type="ECO:0000313" key="6">
    <source>
        <dbReference type="EMBL" id="PNH08606.1"/>
    </source>
</evidence>
<dbReference type="InterPro" id="IPR036451">
    <property type="entry name" value="CblAdoTrfase-like_sf"/>
</dbReference>
<evidence type="ECO:0000259" key="5">
    <source>
        <dbReference type="Pfam" id="PF01923"/>
    </source>
</evidence>
<dbReference type="InterPro" id="IPR016030">
    <property type="entry name" value="CblAdoTrfase-like"/>
</dbReference>
<accession>A0A2J8A7U4</accession>
<protein>
    <submittedName>
        <fullName evidence="6">Cob(I)yrinic acid a,c-diamide adenosyltransferase, mitochondrial</fullName>
    </submittedName>
</protein>
<proteinExistence type="inferred from homology"/>